<dbReference type="EMBL" id="FN653026">
    <property type="protein sequence ID" value="CBY07573.1"/>
    <property type="molecule type" value="Genomic_DNA"/>
</dbReference>
<dbReference type="AlphaFoldDB" id="E4X5N5"/>
<sequence>MPSLRTPPREDVKTEPVSDDDDDYMDPNLRILHDFNKNRGMDDTGAGPSHAFPGSPPIYALRSLMKRQREHIEEAIFWKKHVAKRARLSESAKKEESSDYDYDEDDYKPLGELYPDIEAEPSNDQNDDKMLDSSSDEEYNGGELSPLRSPDTSSELYIKQEPADDIMSIGNSPPSSPSRPDLSIQGRDGYPYHDYLTETKNEPLDDSPHPKATVQNSVEIYLKRKFWLNFSRN</sequence>
<evidence type="ECO:0000313" key="3">
    <source>
        <dbReference type="Proteomes" id="UP000001307"/>
    </source>
</evidence>
<proteinExistence type="predicted"/>
<name>E4X5N5_OIKDI</name>
<feature type="compositionally biased region" description="Basic and acidic residues" evidence="1">
    <location>
        <begin position="87"/>
        <end position="97"/>
    </location>
</feature>
<gene>
    <name evidence="2" type="ORF">GSOID_T00002558001</name>
</gene>
<feature type="region of interest" description="Disordered" evidence="1">
    <location>
        <begin position="1"/>
        <end position="27"/>
    </location>
</feature>
<feature type="compositionally biased region" description="Basic and acidic residues" evidence="1">
    <location>
        <begin position="195"/>
        <end position="209"/>
    </location>
</feature>
<reference evidence="2" key="1">
    <citation type="journal article" date="2010" name="Science">
        <title>Plasticity of animal genome architecture unmasked by rapid evolution of a pelagic tunicate.</title>
        <authorList>
            <person name="Denoeud F."/>
            <person name="Henriet S."/>
            <person name="Mungpakdee S."/>
            <person name="Aury J.M."/>
            <person name="Da Silva C."/>
            <person name="Brinkmann H."/>
            <person name="Mikhaleva J."/>
            <person name="Olsen L.C."/>
            <person name="Jubin C."/>
            <person name="Canestro C."/>
            <person name="Bouquet J.M."/>
            <person name="Danks G."/>
            <person name="Poulain J."/>
            <person name="Campsteijn C."/>
            <person name="Adamski M."/>
            <person name="Cross I."/>
            <person name="Yadetie F."/>
            <person name="Muffato M."/>
            <person name="Louis A."/>
            <person name="Butcher S."/>
            <person name="Tsagkogeorga G."/>
            <person name="Konrad A."/>
            <person name="Singh S."/>
            <person name="Jensen M.F."/>
            <person name="Cong E.H."/>
            <person name="Eikeseth-Otteraa H."/>
            <person name="Noel B."/>
            <person name="Anthouard V."/>
            <person name="Porcel B.M."/>
            <person name="Kachouri-Lafond R."/>
            <person name="Nishino A."/>
            <person name="Ugolini M."/>
            <person name="Chourrout P."/>
            <person name="Nishida H."/>
            <person name="Aasland R."/>
            <person name="Huzurbazar S."/>
            <person name="Westhof E."/>
            <person name="Delsuc F."/>
            <person name="Lehrach H."/>
            <person name="Reinhardt R."/>
            <person name="Weissenbach J."/>
            <person name="Roy S.W."/>
            <person name="Artiguenave F."/>
            <person name="Postlethwait J.H."/>
            <person name="Manak J.R."/>
            <person name="Thompson E.M."/>
            <person name="Jaillon O."/>
            <person name="Du Pasquier L."/>
            <person name="Boudinot P."/>
            <person name="Liberles D.A."/>
            <person name="Volff J.N."/>
            <person name="Philippe H."/>
            <person name="Lenhard B."/>
            <person name="Roest Crollius H."/>
            <person name="Wincker P."/>
            <person name="Chourrout D."/>
        </authorList>
    </citation>
    <scope>NUCLEOTIDE SEQUENCE [LARGE SCALE GENOMIC DNA]</scope>
</reference>
<protein>
    <submittedName>
        <fullName evidence="2">Uncharacterized protein</fullName>
    </submittedName>
</protein>
<organism evidence="2">
    <name type="scientific">Oikopleura dioica</name>
    <name type="common">Tunicate</name>
    <dbReference type="NCBI Taxonomy" id="34765"/>
    <lineage>
        <taxon>Eukaryota</taxon>
        <taxon>Metazoa</taxon>
        <taxon>Chordata</taxon>
        <taxon>Tunicata</taxon>
        <taxon>Appendicularia</taxon>
        <taxon>Copelata</taxon>
        <taxon>Oikopleuridae</taxon>
        <taxon>Oikopleura</taxon>
    </lineage>
</organism>
<feature type="region of interest" description="Disordered" evidence="1">
    <location>
        <begin position="85"/>
        <end position="211"/>
    </location>
</feature>
<dbReference type="Proteomes" id="UP000001307">
    <property type="component" value="Unassembled WGS sequence"/>
</dbReference>
<accession>E4X5N5</accession>
<keyword evidence="3" id="KW-1185">Reference proteome</keyword>
<evidence type="ECO:0000256" key="1">
    <source>
        <dbReference type="SAM" id="MobiDB-lite"/>
    </source>
</evidence>
<dbReference type="InParanoid" id="E4X5N5"/>
<evidence type="ECO:0000313" key="2">
    <source>
        <dbReference type="EMBL" id="CBY07573.1"/>
    </source>
</evidence>
<feature type="region of interest" description="Disordered" evidence="1">
    <location>
        <begin position="35"/>
        <end position="54"/>
    </location>
</feature>
<feature type="compositionally biased region" description="Basic and acidic residues" evidence="1">
    <location>
        <begin position="7"/>
        <end position="16"/>
    </location>
</feature>